<organism evidence="2 3">
    <name type="scientific">Natronosalvus hydrolyticus</name>
    <dbReference type="NCBI Taxonomy" id="2979988"/>
    <lineage>
        <taxon>Archaea</taxon>
        <taxon>Methanobacteriati</taxon>
        <taxon>Methanobacteriota</taxon>
        <taxon>Stenosarchaea group</taxon>
        <taxon>Halobacteria</taxon>
        <taxon>Halobacteriales</taxon>
        <taxon>Natrialbaceae</taxon>
        <taxon>Natronosalvus</taxon>
    </lineage>
</organism>
<feature type="compositionally biased region" description="Acidic residues" evidence="1">
    <location>
        <begin position="402"/>
        <end position="411"/>
    </location>
</feature>
<keyword evidence="3" id="KW-1185">Reference proteome</keyword>
<accession>A0AAP3E640</accession>
<evidence type="ECO:0008006" key="4">
    <source>
        <dbReference type="Google" id="ProtNLM"/>
    </source>
</evidence>
<evidence type="ECO:0000313" key="2">
    <source>
        <dbReference type="EMBL" id="MCU4751615.1"/>
    </source>
</evidence>
<name>A0AAP3E640_9EURY</name>
<comment type="caution">
    <text evidence="2">The sequence shown here is derived from an EMBL/GenBank/DDBJ whole genome shotgun (WGS) entry which is preliminary data.</text>
</comment>
<sequence length="711" mass="77928">MKPTFEPVENGLEIIDRIERHRCQLTTHEPVAPTAVASDTIPYPVDAAVSVTTDTITLPTNTLPCIRDDTGSMIEGIGPAGKTFLEADHYTIDLTNPFKIYIDVESSIQLYFDPEHTHIGFDESTTAVIGARSYHTRPAGTITTTEDPTDLMQAVTMFGSALKTTTAERSYPTLRGHPPTLELGERLSIPKTLESPDTGVRIAVPPDLASVFVVTPLAAYLGATLVEGEKPVITTETGFSFPLEESDDFEKTVERVLKHVFFLDCIVRTEGTTPVSLHARSVTESELSWDPATVYEQSPAERLQTYLETPYEVLEPEIPLWRLEAELKPTATSIEFLPFIANSLAIVTTENDQTNGSTAQYQHAINTFTRDSSVRGVRSSQDGADGGETETTVTGESNSEGETPESEDTASEDMGTLPPTITQFWRRQDGPDIRSTTPVSAFYNSIGREPRSDPIEIEVVCNDPEMRDELDAVNGIYGDRESLPFSVTEHYNLTRNELEEVLTHESDLFHYIGHIDESGFQCSDGIFDVSTIDSVGAKAFLLNACQSRDQGLYLVECGSIGGVVTLGDVINSGAISVGTELARLLNRGYPLYAALEIARERSLIGQQYQLVGDGLITIAQSETGIPNLAKIERSNGHFEIELELYTHRSSGKGSLYMPYLDMTGSYFISPGTIGPFTATTTQLEAFLELEEIPILYDGGLTWGNEIADKEL</sequence>
<protein>
    <recommendedName>
        <fullName evidence="4">CHAT domain-containing protein</fullName>
    </recommendedName>
</protein>
<feature type="compositionally biased region" description="Low complexity" evidence="1">
    <location>
        <begin position="389"/>
        <end position="401"/>
    </location>
</feature>
<evidence type="ECO:0000313" key="3">
    <source>
        <dbReference type="Proteomes" id="UP001321047"/>
    </source>
</evidence>
<feature type="region of interest" description="Disordered" evidence="1">
    <location>
        <begin position="370"/>
        <end position="417"/>
    </location>
</feature>
<proteinExistence type="predicted"/>
<evidence type="ECO:0000256" key="1">
    <source>
        <dbReference type="SAM" id="MobiDB-lite"/>
    </source>
</evidence>
<dbReference type="AlphaFoldDB" id="A0AAP3E640"/>
<reference evidence="2 3" key="1">
    <citation type="submission" date="2022-09" db="EMBL/GenBank/DDBJ databases">
        <title>Enrichment on poylsaccharides allowed isolation of novel metabolic and taxonomic groups of Haloarchaea.</title>
        <authorList>
            <person name="Sorokin D.Y."/>
            <person name="Elcheninov A.G."/>
            <person name="Khizhniak T.V."/>
            <person name="Kolganova T.V."/>
            <person name="Kublanov I.V."/>
        </authorList>
    </citation>
    <scope>NUCLEOTIDE SEQUENCE [LARGE SCALE GENOMIC DNA]</scope>
    <source>
        <strain evidence="2 3">AArc-curdl1</strain>
    </source>
</reference>
<dbReference type="Proteomes" id="UP001321047">
    <property type="component" value="Unassembled WGS sequence"/>
</dbReference>
<dbReference type="RefSeq" id="WP_342807578.1">
    <property type="nucleotide sequence ID" value="NZ_JAOPJZ010000003.1"/>
</dbReference>
<dbReference type="EMBL" id="JAOPJZ010000003">
    <property type="protein sequence ID" value="MCU4751615.1"/>
    <property type="molecule type" value="Genomic_DNA"/>
</dbReference>
<gene>
    <name evidence="2" type="ORF">OB919_06420</name>
</gene>